<name>A0A8H7TWH0_BIOOC</name>
<evidence type="ECO:0000313" key="3">
    <source>
        <dbReference type="Proteomes" id="UP000616885"/>
    </source>
</evidence>
<dbReference type="EMBL" id="JADCTT010000001">
    <property type="protein sequence ID" value="KAF9759863.1"/>
    <property type="molecule type" value="Genomic_DNA"/>
</dbReference>
<reference evidence="2" key="1">
    <citation type="submission" date="2020-10" db="EMBL/GenBank/DDBJ databases">
        <title>High-Quality Genome Resource of Clonostachys rosea strain S41 by Oxford Nanopore Long-Read Sequencing.</title>
        <authorList>
            <person name="Wang H."/>
        </authorList>
    </citation>
    <scope>NUCLEOTIDE SEQUENCE</scope>
    <source>
        <strain evidence="2">S41</strain>
    </source>
</reference>
<sequence length="117" mass="13024">MAVESIDQFVACVRQGVEAVKTQNRALANLLEKIEACSRNRESKIAQLLARSLGAWFLVVAAIEDEAAISNLTKELSHSDINTVVERLDDLLGSDESLANFFHHTFHTSQRAKERQS</sequence>
<protein>
    <submittedName>
        <fullName evidence="2">Uncharacterized protein</fullName>
    </submittedName>
</protein>
<comment type="caution">
    <text evidence="2">The sequence shown here is derived from an EMBL/GenBank/DDBJ whole genome shotgun (WGS) entry which is preliminary data.</text>
</comment>
<accession>A0A8H7TWH0</accession>
<evidence type="ECO:0000256" key="1">
    <source>
        <dbReference type="SAM" id="Coils"/>
    </source>
</evidence>
<gene>
    <name evidence="2" type="ORF">IM811_001557</name>
</gene>
<proteinExistence type="predicted"/>
<evidence type="ECO:0000313" key="2">
    <source>
        <dbReference type="EMBL" id="KAF9759863.1"/>
    </source>
</evidence>
<feature type="coiled-coil region" evidence="1">
    <location>
        <begin position="20"/>
        <end position="47"/>
    </location>
</feature>
<keyword evidence="1" id="KW-0175">Coiled coil</keyword>
<organism evidence="2 3">
    <name type="scientific">Bionectria ochroleuca</name>
    <name type="common">Gliocladium roseum</name>
    <dbReference type="NCBI Taxonomy" id="29856"/>
    <lineage>
        <taxon>Eukaryota</taxon>
        <taxon>Fungi</taxon>
        <taxon>Dikarya</taxon>
        <taxon>Ascomycota</taxon>
        <taxon>Pezizomycotina</taxon>
        <taxon>Sordariomycetes</taxon>
        <taxon>Hypocreomycetidae</taxon>
        <taxon>Hypocreales</taxon>
        <taxon>Bionectriaceae</taxon>
        <taxon>Clonostachys</taxon>
    </lineage>
</organism>
<dbReference type="Proteomes" id="UP000616885">
    <property type="component" value="Unassembled WGS sequence"/>
</dbReference>
<dbReference type="AlphaFoldDB" id="A0A8H7TWH0"/>